<proteinExistence type="inferred from homology"/>
<evidence type="ECO:0000313" key="3">
    <source>
        <dbReference type="Proteomes" id="UP001470230"/>
    </source>
</evidence>
<dbReference type="EMBL" id="JAPFFF010000003">
    <property type="protein sequence ID" value="KAK8893422.1"/>
    <property type="molecule type" value="Genomic_DNA"/>
</dbReference>
<reference evidence="2 3" key="1">
    <citation type="submission" date="2024-04" db="EMBL/GenBank/DDBJ databases">
        <title>Tritrichomonas musculus Genome.</title>
        <authorList>
            <person name="Alves-Ferreira E."/>
            <person name="Grigg M."/>
            <person name="Lorenzi H."/>
            <person name="Galac M."/>
        </authorList>
    </citation>
    <scope>NUCLEOTIDE SEQUENCE [LARGE SCALE GENOMIC DNA]</scope>
    <source>
        <strain evidence="2 3">EAF2021</strain>
    </source>
</reference>
<organism evidence="2 3">
    <name type="scientific">Tritrichomonas musculus</name>
    <dbReference type="NCBI Taxonomy" id="1915356"/>
    <lineage>
        <taxon>Eukaryota</taxon>
        <taxon>Metamonada</taxon>
        <taxon>Parabasalia</taxon>
        <taxon>Tritrichomonadida</taxon>
        <taxon>Tritrichomonadidae</taxon>
        <taxon>Tritrichomonas</taxon>
    </lineage>
</organism>
<dbReference type="PANTHER" id="PTHR15691">
    <property type="entry name" value="WASH COMPLEX SUBUNIT 5"/>
    <property type="match status" value="1"/>
</dbReference>
<name>A0ABR2KQK1_9EUKA</name>
<dbReference type="PANTHER" id="PTHR15691:SF6">
    <property type="entry name" value="WASH COMPLEX SUBUNIT 5"/>
    <property type="match status" value="1"/>
</dbReference>
<sequence length="1138" mass="131799">MELLTKSNPCGWNILTIVSRGSSIIAEIQRLSQYIPEDFTFPKQQTNHQYARILYDYDYFGNEAVIENEIENNPILSELNDECRETHIDIVTRFCRLFESIVRYALDFIHYLEQLAQDYFLQMTVESMLKETDGKQLLGEALYLYGVMLLQLDYHIPGLVRERLLVAFNRWRGSSMLLNYSKVCEVCRSTGYFRGQPVPNQYPLEFINRIEIPNNFVKLIIGRFRNDDIYVQMPHYPDAEQRAIALATQSSMLFIFLFFDPNTLMYEEFIMRDICDKNFFDNWNVPYFMGYTFELPVIWKPFNAAYQAITNVMKTNAQRYYQRAVEQEPIVHEQILQILADGFTKLEDLLEDVDSIVDVVRRANVILRFLVLHSKMPAKKEPFPFERTRLLTFLLDLSRLEFEFKNALDKTLNDKEEIWNEERTKAVDTLRELGLSFSGTLSISRLQKDEHLQQWFDNVANETEQLENVNSTPNIQKIFQLTSALERILSVTQISQSVFIKESVAGALNSIKMLGRLLKVDDSYTPLINTLSDFNYGFYILDEFIPLMQRQIKEDPFSVLKLRAAFLKLTSILDLRLVRIIQAESNDAASVSEHYSSLIVDFVRNVLEIVPISIFQVLAQIIYLRTNVLKDLPNRIERQKLKQYAQLEERGKLAQLTKEISILTSGVLAMKTTLMGVITVDPKQMLEEGIRKQLVRKIVEVLYMFLVPQKKEELTPTRFVQMVENVGLALDGIRSSFEYMGDYVNLDGLRIWHHEYNRIMCYLVEQEANRFLKKKVLGWQSEYQSKVAPIVLPKIQSKYVTCIGIFTSFLVELTTRQSGVYCGIIGGWLNHLTGEEVLGTKTINKMCSNLGIEGTSSIDMLLSFILAQHLKDFFNKANKSGLSNFAGLLHKLLDLWPEPPRDQEIYTEFLSKMKSSVHEWTIQVCQIGQIQLLKATIDAHMQLKCELEAQQLHFMLSNANDTVLTAIKQFYRDPTHNPYPSSELIGALAAYLENCGICDPLEKIFTLTNPQQEISLLLFGLTMINLNNAKLHEDPRLQMLVRNEYYGHYEFIAGVITILRQMNAQHQYAYLSFLGQYANLLLANPPSKEKKEVSGGIDILRPLKYMMIFIKDYEVLSKVPRRMMDSFIPPAIFDFISV</sequence>
<comment type="caution">
    <text evidence="2">The sequence shown here is derived from an EMBL/GenBank/DDBJ whole genome shotgun (WGS) entry which is preliminary data.</text>
</comment>
<dbReference type="Pfam" id="PF10266">
    <property type="entry name" value="Strumpellin"/>
    <property type="match status" value="1"/>
</dbReference>
<keyword evidence="3" id="KW-1185">Reference proteome</keyword>
<evidence type="ECO:0008006" key="4">
    <source>
        <dbReference type="Google" id="ProtNLM"/>
    </source>
</evidence>
<evidence type="ECO:0000313" key="2">
    <source>
        <dbReference type="EMBL" id="KAK8893422.1"/>
    </source>
</evidence>
<accession>A0ABR2KQK1</accession>
<protein>
    <recommendedName>
        <fullName evidence="4">WASH complex subunit strumpellin</fullName>
    </recommendedName>
</protein>
<evidence type="ECO:0000256" key="1">
    <source>
        <dbReference type="ARBA" id="ARBA00006224"/>
    </source>
</evidence>
<dbReference type="InterPro" id="IPR019393">
    <property type="entry name" value="WASH_strumpellin"/>
</dbReference>
<gene>
    <name evidence="2" type="ORF">M9Y10_021842</name>
</gene>
<dbReference type="Proteomes" id="UP001470230">
    <property type="component" value="Unassembled WGS sequence"/>
</dbReference>
<comment type="similarity">
    <text evidence="1">Belongs to the strumpellin family.</text>
</comment>